<dbReference type="PANTHER" id="PTHR48025:SF1">
    <property type="entry name" value="RRM DOMAIN-CONTAINING PROTEIN"/>
    <property type="match status" value="1"/>
</dbReference>
<dbReference type="GO" id="GO:0009967">
    <property type="term" value="P:positive regulation of signal transduction"/>
    <property type="evidence" value="ECO:0007669"/>
    <property type="project" value="UniProtKB-ARBA"/>
</dbReference>
<evidence type="ECO:0000256" key="2">
    <source>
        <dbReference type="ARBA" id="ARBA00022737"/>
    </source>
</evidence>
<dbReference type="FunFam" id="3.30.70.330:FF:000383">
    <property type="entry name" value="Sex lethal, isoform D"/>
    <property type="match status" value="1"/>
</dbReference>
<organism evidence="7 8">
    <name type="scientific">Sinanodonta woodiana</name>
    <name type="common">Chinese pond mussel</name>
    <name type="synonym">Anodonta woodiana</name>
    <dbReference type="NCBI Taxonomy" id="1069815"/>
    <lineage>
        <taxon>Eukaryota</taxon>
        <taxon>Metazoa</taxon>
        <taxon>Spiralia</taxon>
        <taxon>Lophotrochozoa</taxon>
        <taxon>Mollusca</taxon>
        <taxon>Bivalvia</taxon>
        <taxon>Autobranchia</taxon>
        <taxon>Heteroconchia</taxon>
        <taxon>Palaeoheterodonta</taxon>
        <taxon>Unionida</taxon>
        <taxon>Unionoidea</taxon>
        <taxon>Unionidae</taxon>
        <taxon>Unioninae</taxon>
        <taxon>Sinanodonta</taxon>
    </lineage>
</organism>
<dbReference type="SUPFAM" id="SSF54928">
    <property type="entry name" value="RNA-binding domain, RBD"/>
    <property type="match status" value="2"/>
</dbReference>
<dbReference type="GO" id="GO:0005737">
    <property type="term" value="C:cytoplasm"/>
    <property type="evidence" value="ECO:0007669"/>
    <property type="project" value="UniProtKB-ARBA"/>
</dbReference>
<evidence type="ECO:0000256" key="5">
    <source>
        <dbReference type="SAM" id="MobiDB-lite"/>
    </source>
</evidence>
<evidence type="ECO:0000256" key="1">
    <source>
        <dbReference type="ARBA" id="ARBA00006266"/>
    </source>
</evidence>
<dbReference type="InterPro" id="IPR000504">
    <property type="entry name" value="RRM_dom"/>
</dbReference>
<dbReference type="PRINTS" id="PR00961">
    <property type="entry name" value="HUDSXLRNA"/>
</dbReference>
<dbReference type="SMART" id="SM00360">
    <property type="entry name" value="RRM"/>
    <property type="match status" value="3"/>
</dbReference>
<feature type="domain" description="RRM" evidence="6">
    <location>
        <begin position="275"/>
        <end position="352"/>
    </location>
</feature>
<dbReference type="InterPro" id="IPR002343">
    <property type="entry name" value="Hud_Sxl_RNA"/>
</dbReference>
<keyword evidence="3 4" id="KW-0694">RNA-binding</keyword>
<comment type="similarity">
    <text evidence="1">Belongs to the RRM elav family.</text>
</comment>
<dbReference type="PANTHER" id="PTHR48025">
    <property type="entry name" value="OS02G0815200 PROTEIN"/>
    <property type="match status" value="1"/>
</dbReference>
<accession>A0ABD3WG41</accession>
<evidence type="ECO:0000256" key="3">
    <source>
        <dbReference type="ARBA" id="ARBA00022884"/>
    </source>
</evidence>
<dbReference type="EMBL" id="JBJQND010000007">
    <property type="protein sequence ID" value="KAL3872490.1"/>
    <property type="molecule type" value="Genomic_DNA"/>
</dbReference>
<dbReference type="Proteomes" id="UP001634394">
    <property type="component" value="Unassembled WGS sequence"/>
</dbReference>
<feature type="compositionally biased region" description="Low complexity" evidence="5">
    <location>
        <begin position="183"/>
        <end position="195"/>
    </location>
</feature>
<evidence type="ECO:0000313" key="7">
    <source>
        <dbReference type="EMBL" id="KAL3872490.1"/>
    </source>
</evidence>
<proteinExistence type="inferred from homology"/>
<keyword evidence="8" id="KW-1185">Reference proteome</keyword>
<dbReference type="InterPro" id="IPR012677">
    <property type="entry name" value="Nucleotide-bd_a/b_plait_sf"/>
</dbReference>
<dbReference type="GO" id="GO:0010629">
    <property type="term" value="P:negative regulation of gene expression"/>
    <property type="evidence" value="ECO:0007669"/>
    <property type="project" value="UniProtKB-ARBA"/>
</dbReference>
<evidence type="ECO:0000256" key="4">
    <source>
        <dbReference type="PROSITE-ProRule" id="PRU00176"/>
    </source>
</evidence>
<dbReference type="EMBL" id="JBJQND010000007">
    <property type="protein sequence ID" value="KAL3872489.1"/>
    <property type="molecule type" value="Genomic_DNA"/>
</dbReference>
<evidence type="ECO:0000313" key="8">
    <source>
        <dbReference type="Proteomes" id="UP001634394"/>
    </source>
</evidence>
<dbReference type="GO" id="GO:0003729">
    <property type="term" value="F:mRNA binding"/>
    <property type="evidence" value="ECO:0007669"/>
    <property type="project" value="UniProtKB-ARBA"/>
</dbReference>
<name>A0ABD3WG41_SINWO</name>
<feature type="region of interest" description="Disordered" evidence="5">
    <location>
        <begin position="180"/>
        <end position="230"/>
    </location>
</feature>
<keyword evidence="2" id="KW-0677">Repeat</keyword>
<feature type="domain" description="RRM" evidence="6">
    <location>
        <begin position="97"/>
        <end position="177"/>
    </location>
</feature>
<reference evidence="7 8" key="1">
    <citation type="submission" date="2024-11" db="EMBL/GenBank/DDBJ databases">
        <title>Chromosome-level genome assembly of the freshwater bivalve Anodonta woodiana.</title>
        <authorList>
            <person name="Chen X."/>
        </authorList>
    </citation>
    <scope>NUCLEOTIDE SEQUENCE [LARGE SCALE GENOMIC DNA]</scope>
    <source>
        <strain evidence="7">MN2024</strain>
        <tissue evidence="7">Gills</tissue>
    </source>
</reference>
<protein>
    <recommendedName>
        <fullName evidence="6">RRM domain-containing protein</fullName>
    </recommendedName>
</protein>
<dbReference type="AlphaFoldDB" id="A0ABD3WG41"/>
<gene>
    <name evidence="7" type="ORF">ACJMK2_040411</name>
</gene>
<evidence type="ECO:0000259" key="6">
    <source>
        <dbReference type="PROSITE" id="PS50102"/>
    </source>
</evidence>
<sequence length="352" mass="39415">MKMMSKEDNKTNLIVNYLPQTLTDEEFRSIFLSIGPIKNSKIVRDKVTGSSFGFGFVEYELDADAQRAIQTLDGLPLQNKRLKVAIAKPGSENIKGCNIYVRNLPKHYTETELNEMFGKYGKIVNSRVMIDLQTKESKTVGFVLFDTKEEADLAIAELNNKVPPSGTLPLLLKYADDSKKFRQPGQIQQPHQQQQLPPPQQQQSFSQGYASFGGPRFPSPGGPMRTPAGNRFRFNPMGGPSNNPGLLNYNQNSFAPNNLGINAQGLKQENGGSSNVIFCYNIGNDTTERELWTLFKPYGTVLKCNALWDAQKNQCKGYGFVTMATWQEAAHAIQELNGYYFKNRPLSLSFKT</sequence>
<dbReference type="PROSITE" id="PS50102">
    <property type="entry name" value="RRM"/>
    <property type="match status" value="3"/>
</dbReference>
<dbReference type="NCBIfam" id="TIGR01661">
    <property type="entry name" value="ELAV_HUD_SF"/>
    <property type="match status" value="1"/>
</dbReference>
<dbReference type="InterPro" id="IPR035979">
    <property type="entry name" value="RBD_domain_sf"/>
</dbReference>
<dbReference type="InterPro" id="IPR006548">
    <property type="entry name" value="ELAD_HU_SF"/>
</dbReference>
<dbReference type="Gene3D" id="3.30.70.330">
    <property type="match status" value="3"/>
</dbReference>
<feature type="domain" description="RRM" evidence="6">
    <location>
        <begin position="11"/>
        <end position="89"/>
    </location>
</feature>
<comment type="caution">
    <text evidence="7">The sequence shown here is derived from an EMBL/GenBank/DDBJ whole genome shotgun (WGS) entry which is preliminary data.</text>
</comment>
<dbReference type="Pfam" id="PF00076">
    <property type="entry name" value="RRM_1"/>
    <property type="match status" value="3"/>
</dbReference>
<dbReference type="InterPro" id="IPR050502">
    <property type="entry name" value="Euk_RNA-bind_prot"/>
</dbReference>